<dbReference type="AlphaFoldDB" id="A0A506U582"/>
<dbReference type="InterPro" id="IPR021955">
    <property type="entry name" value="DUF3572"/>
</dbReference>
<dbReference type="OrthoDB" id="7356934at2"/>
<dbReference type="Pfam" id="PF12096">
    <property type="entry name" value="DUF3572"/>
    <property type="match status" value="1"/>
</dbReference>
<comment type="caution">
    <text evidence="1">The sequence shown here is derived from an EMBL/GenBank/DDBJ whole genome shotgun (WGS) entry which is preliminary data.</text>
</comment>
<proteinExistence type="predicted"/>
<dbReference type="EMBL" id="VHLG01000009">
    <property type="protein sequence ID" value="TPW29532.1"/>
    <property type="molecule type" value="Genomic_DNA"/>
</dbReference>
<keyword evidence="2" id="KW-1185">Reference proteome</keyword>
<name>A0A506U582_9HYPH</name>
<dbReference type="Proteomes" id="UP000318801">
    <property type="component" value="Unassembled WGS sequence"/>
</dbReference>
<reference evidence="1 2" key="1">
    <citation type="submission" date="2019-06" db="EMBL/GenBank/DDBJ databases">
        <authorList>
            <person name="Li M."/>
        </authorList>
    </citation>
    <scope>NUCLEOTIDE SEQUENCE [LARGE SCALE GENOMIC DNA]</scope>
    <source>
        <strain evidence="1 2">BGMRC2036</strain>
    </source>
</reference>
<protein>
    <submittedName>
        <fullName evidence="1">DUF3572 family protein</fullName>
    </submittedName>
</protein>
<organism evidence="1 2">
    <name type="scientific">Martelella alba</name>
    <dbReference type="NCBI Taxonomy" id="2590451"/>
    <lineage>
        <taxon>Bacteria</taxon>
        <taxon>Pseudomonadati</taxon>
        <taxon>Pseudomonadota</taxon>
        <taxon>Alphaproteobacteria</taxon>
        <taxon>Hyphomicrobiales</taxon>
        <taxon>Aurantimonadaceae</taxon>
        <taxon>Martelella</taxon>
    </lineage>
</organism>
<evidence type="ECO:0000313" key="1">
    <source>
        <dbReference type="EMBL" id="TPW29532.1"/>
    </source>
</evidence>
<evidence type="ECO:0000313" key="2">
    <source>
        <dbReference type="Proteomes" id="UP000318801"/>
    </source>
</evidence>
<sequence>MKASQKTRKHHPAPEELAVEILLYLAAEPELLSRFSALTGIMPQQLRAFSAEPGFSRAMVGFLAGHEPTLIAFCQATGTDPDAVLGCWQDLERQDGGSAE</sequence>
<gene>
    <name evidence="1" type="ORF">FJU08_14170</name>
</gene>
<accession>A0A506U582</accession>